<dbReference type="EMBL" id="MT141299">
    <property type="protein sequence ID" value="QJA57931.1"/>
    <property type="molecule type" value="Genomic_DNA"/>
</dbReference>
<name>A0A6M3IKV3_9ZZZZ</name>
<accession>A0A6M3IKV3</accession>
<proteinExistence type="predicted"/>
<reference evidence="2" key="1">
    <citation type="submission" date="2020-03" db="EMBL/GenBank/DDBJ databases">
        <title>The deep terrestrial virosphere.</title>
        <authorList>
            <person name="Holmfeldt K."/>
            <person name="Nilsson E."/>
            <person name="Simone D."/>
            <person name="Lopez-Fernandez M."/>
            <person name="Wu X."/>
            <person name="de Brujin I."/>
            <person name="Lundin D."/>
            <person name="Andersson A."/>
            <person name="Bertilsson S."/>
            <person name="Dopson M."/>
        </authorList>
    </citation>
    <scope>NUCLEOTIDE SEQUENCE</scope>
    <source>
        <strain evidence="2">MM415B01536</strain>
    </source>
</reference>
<feature type="region of interest" description="Disordered" evidence="1">
    <location>
        <begin position="1"/>
        <end position="47"/>
    </location>
</feature>
<organism evidence="2">
    <name type="scientific">viral metagenome</name>
    <dbReference type="NCBI Taxonomy" id="1070528"/>
    <lineage>
        <taxon>unclassified sequences</taxon>
        <taxon>metagenomes</taxon>
        <taxon>organismal metagenomes</taxon>
    </lineage>
</organism>
<dbReference type="AlphaFoldDB" id="A0A6M3IKV3"/>
<feature type="compositionally biased region" description="Acidic residues" evidence="1">
    <location>
        <begin position="1"/>
        <end position="24"/>
    </location>
</feature>
<evidence type="ECO:0000256" key="1">
    <source>
        <dbReference type="SAM" id="MobiDB-lite"/>
    </source>
</evidence>
<protein>
    <submittedName>
        <fullName evidence="2">Uncharacterized protein</fullName>
    </submittedName>
</protein>
<gene>
    <name evidence="2" type="ORF">MM415B01536_0019</name>
</gene>
<sequence>MSTDDPSQDILEDDLETPDPDPPDDLPSPDTPPDDSPADDSPPGLIDELRARGFDASKYKTDEAALDGLVDAARLAGRRTEADRQRDQLLGRLQEKFGEDGLMAILEGKAPTAPPESNGKAEKITAAQLAVWRAQDTAGKLSDADARKWSQRIIEQEQLVNSLVEGELPESVSRLLEEVVEKRIKDFQGQLSTETAREKAERLEETKLVDFYQQHGSEVFLYPELREEGGLTPLGREIKRAFFEDDDLQDIKSPSRRLSAAYKLVAPKPTPVKAALKPSRAAKHEPATSGTPKQLTREQYWKKYPKATLADGARYFGELQEED</sequence>
<evidence type="ECO:0000313" key="2">
    <source>
        <dbReference type="EMBL" id="QJA57931.1"/>
    </source>
</evidence>
<feature type="region of interest" description="Disordered" evidence="1">
    <location>
        <begin position="273"/>
        <end position="299"/>
    </location>
</feature>